<dbReference type="Proteomes" id="UP000307244">
    <property type="component" value="Unassembled WGS sequence"/>
</dbReference>
<feature type="domain" description="Cyclic nucleotide-binding" evidence="1">
    <location>
        <begin position="43"/>
        <end position="125"/>
    </location>
</feature>
<organism evidence="2 3">
    <name type="scientific">Pedobacter frigoris</name>
    <dbReference type="NCBI Taxonomy" id="2571272"/>
    <lineage>
        <taxon>Bacteria</taxon>
        <taxon>Pseudomonadati</taxon>
        <taxon>Bacteroidota</taxon>
        <taxon>Sphingobacteriia</taxon>
        <taxon>Sphingobacteriales</taxon>
        <taxon>Sphingobacteriaceae</taxon>
        <taxon>Pedobacter</taxon>
    </lineage>
</organism>
<comment type="caution">
    <text evidence="2">The sequence shown here is derived from an EMBL/GenBank/DDBJ whole genome shotgun (WGS) entry which is preliminary data.</text>
</comment>
<reference evidence="2 3" key="1">
    <citation type="submission" date="2019-04" db="EMBL/GenBank/DDBJ databases">
        <title>Pedobacter sp. RP-3-15 sp. nov., isolated from Arctic soil.</title>
        <authorList>
            <person name="Dahal R.H."/>
            <person name="Kim D.-U."/>
        </authorList>
    </citation>
    <scope>NUCLEOTIDE SEQUENCE [LARGE SCALE GENOMIC DNA]</scope>
    <source>
        <strain evidence="2 3">RP-3-15</strain>
    </source>
</reference>
<evidence type="ECO:0000313" key="2">
    <source>
        <dbReference type="EMBL" id="TKC07676.1"/>
    </source>
</evidence>
<dbReference type="CDD" id="cd00038">
    <property type="entry name" value="CAP_ED"/>
    <property type="match status" value="1"/>
</dbReference>
<dbReference type="Pfam" id="PF00027">
    <property type="entry name" value="cNMP_binding"/>
    <property type="match status" value="1"/>
</dbReference>
<protein>
    <submittedName>
        <fullName evidence="2">Crp/Fnr family transcriptional regulator</fullName>
    </submittedName>
</protein>
<dbReference type="InterPro" id="IPR018490">
    <property type="entry name" value="cNMP-bd_dom_sf"/>
</dbReference>
<dbReference type="AlphaFoldDB" id="A0A4U1CMD5"/>
<name>A0A4U1CMD5_9SPHI</name>
<accession>A0A4U1CMD5</accession>
<proteinExistence type="predicted"/>
<dbReference type="SUPFAM" id="SSF51206">
    <property type="entry name" value="cAMP-binding domain-like"/>
    <property type="match status" value="1"/>
</dbReference>
<dbReference type="InterPro" id="IPR014710">
    <property type="entry name" value="RmlC-like_jellyroll"/>
</dbReference>
<dbReference type="OrthoDB" id="754844at2"/>
<sequence length="211" mass="24549">MLNNRKTFEKLMNVLHGINPDMPLPGPLEPYLWENMEPGPFCKQGRSLEHEGAVPKNAYYVVSGFVIVYGFNSKAERYVMRIYGENTIVAMDCFMRQQVSKYTIVGCKDTLVWSISNTHMQQIYKDLEGMKDVAWQTASKYSDHMEEMRSRLLSKPSEERVLKFYSYFKGLLPATKSPVRDVDIADYLQMSVDWLKKTRRLLKEKGLLPKQ</sequence>
<dbReference type="InterPro" id="IPR000595">
    <property type="entry name" value="cNMP-bd_dom"/>
</dbReference>
<dbReference type="RefSeq" id="WP_136836005.1">
    <property type="nucleotide sequence ID" value="NZ_SWBQ01000002.1"/>
</dbReference>
<keyword evidence="3" id="KW-1185">Reference proteome</keyword>
<dbReference type="EMBL" id="SWBQ01000002">
    <property type="protein sequence ID" value="TKC07676.1"/>
    <property type="molecule type" value="Genomic_DNA"/>
</dbReference>
<gene>
    <name evidence="2" type="ORF">FA047_10615</name>
</gene>
<dbReference type="Gene3D" id="2.60.120.10">
    <property type="entry name" value="Jelly Rolls"/>
    <property type="match status" value="1"/>
</dbReference>
<evidence type="ECO:0000259" key="1">
    <source>
        <dbReference type="Pfam" id="PF00027"/>
    </source>
</evidence>
<evidence type="ECO:0000313" key="3">
    <source>
        <dbReference type="Proteomes" id="UP000307244"/>
    </source>
</evidence>